<comment type="caution">
    <text evidence="1">The sequence shown here is derived from an EMBL/GenBank/DDBJ whole genome shotgun (WGS) entry which is preliminary data.</text>
</comment>
<sequence length="150" mass="16561">MPSVASSNLSTGNATTVSQYTPNKSERISYYNGITGDADHPKLVYHSDCLSTPFLEPVGRHPDMLVKSLCGVFNTPLNGIWDTVSPEICDLIKARRISWSSVDPARFYTHGLPEEKEKGSLSPVVSQEILTLLLENGVNDVIVEWHEAFL</sequence>
<dbReference type="EMBL" id="JABCKI010000274">
    <property type="protein sequence ID" value="KAG5651234.1"/>
    <property type="molecule type" value="Genomic_DNA"/>
</dbReference>
<evidence type="ECO:0000313" key="2">
    <source>
        <dbReference type="Proteomes" id="UP000717328"/>
    </source>
</evidence>
<dbReference type="AlphaFoldDB" id="A0A9P7GIG8"/>
<protein>
    <submittedName>
        <fullName evidence="1">Uncharacterized protein</fullName>
    </submittedName>
</protein>
<name>A0A9P7GIG8_9AGAR</name>
<reference evidence="1" key="2">
    <citation type="submission" date="2021-10" db="EMBL/GenBank/DDBJ databases">
        <title>Phylogenomics reveals ancestral predisposition of the termite-cultivated fungus Termitomyces towards a domesticated lifestyle.</title>
        <authorList>
            <person name="Auxier B."/>
            <person name="Grum-Grzhimaylo A."/>
            <person name="Cardenas M.E."/>
            <person name="Lodge J.D."/>
            <person name="Laessoe T."/>
            <person name="Pedersen O."/>
            <person name="Smith M.E."/>
            <person name="Kuyper T.W."/>
            <person name="Franco-Molano E.A."/>
            <person name="Baroni T.J."/>
            <person name="Aanen D.K."/>
        </authorList>
    </citation>
    <scope>NUCLEOTIDE SEQUENCE</scope>
    <source>
        <strain evidence="1">D49</strain>
    </source>
</reference>
<reference evidence="1" key="1">
    <citation type="submission" date="2021-02" db="EMBL/GenBank/DDBJ databases">
        <authorList>
            <person name="Nieuwenhuis M."/>
            <person name="Van De Peppel L.J.J."/>
        </authorList>
    </citation>
    <scope>NUCLEOTIDE SEQUENCE</scope>
    <source>
        <strain evidence="1">D49</strain>
    </source>
</reference>
<keyword evidence="2" id="KW-1185">Reference proteome</keyword>
<dbReference type="Proteomes" id="UP000717328">
    <property type="component" value="Unassembled WGS sequence"/>
</dbReference>
<organism evidence="1 2">
    <name type="scientific">Sphagnurus paluster</name>
    <dbReference type="NCBI Taxonomy" id="117069"/>
    <lineage>
        <taxon>Eukaryota</taxon>
        <taxon>Fungi</taxon>
        <taxon>Dikarya</taxon>
        <taxon>Basidiomycota</taxon>
        <taxon>Agaricomycotina</taxon>
        <taxon>Agaricomycetes</taxon>
        <taxon>Agaricomycetidae</taxon>
        <taxon>Agaricales</taxon>
        <taxon>Tricholomatineae</taxon>
        <taxon>Lyophyllaceae</taxon>
        <taxon>Sphagnurus</taxon>
    </lineage>
</organism>
<accession>A0A9P7GIG8</accession>
<gene>
    <name evidence="1" type="ORF">H0H81_009384</name>
</gene>
<proteinExistence type="predicted"/>
<dbReference type="OrthoDB" id="3364808at2759"/>
<evidence type="ECO:0000313" key="1">
    <source>
        <dbReference type="EMBL" id="KAG5651234.1"/>
    </source>
</evidence>